<organism evidence="1 2">
    <name type="scientific">Falsiroseomonas oleicola</name>
    <dbReference type="NCBI Taxonomy" id="2801474"/>
    <lineage>
        <taxon>Bacteria</taxon>
        <taxon>Pseudomonadati</taxon>
        <taxon>Pseudomonadota</taxon>
        <taxon>Alphaproteobacteria</taxon>
        <taxon>Acetobacterales</taxon>
        <taxon>Roseomonadaceae</taxon>
        <taxon>Falsiroseomonas</taxon>
    </lineage>
</organism>
<comment type="caution">
    <text evidence="1">The sequence shown here is derived from an EMBL/GenBank/DDBJ whole genome shotgun (WGS) entry which is preliminary data.</text>
</comment>
<keyword evidence="2" id="KW-1185">Reference proteome</keyword>
<dbReference type="EMBL" id="JAERQM010000005">
    <property type="protein sequence ID" value="MBU8545788.1"/>
    <property type="molecule type" value="Genomic_DNA"/>
</dbReference>
<name>A0ABS6HCV6_9PROT</name>
<proteinExistence type="predicted"/>
<reference evidence="1 2" key="1">
    <citation type="submission" date="2021-01" db="EMBL/GenBank/DDBJ databases">
        <title>Roseomonas sp. nov, a bacterium isolated from an oil production mixture in Yumen Oilfield.</title>
        <authorList>
            <person name="Wu D."/>
        </authorList>
    </citation>
    <scope>NUCLEOTIDE SEQUENCE [LARGE SCALE GENOMIC DNA]</scope>
    <source>
        <strain evidence="1 2">ROY-5-3</strain>
    </source>
</reference>
<evidence type="ECO:0000313" key="1">
    <source>
        <dbReference type="EMBL" id="MBU8545788.1"/>
    </source>
</evidence>
<accession>A0ABS6HCV6</accession>
<gene>
    <name evidence="1" type="ORF">JJQ90_18845</name>
</gene>
<evidence type="ECO:0000313" key="2">
    <source>
        <dbReference type="Proteomes" id="UP000689967"/>
    </source>
</evidence>
<dbReference type="RefSeq" id="WP_216877783.1">
    <property type="nucleotide sequence ID" value="NZ_JAERQM010000005.1"/>
</dbReference>
<protein>
    <submittedName>
        <fullName evidence="1">Uncharacterized protein</fullName>
    </submittedName>
</protein>
<sequence>MRKSGAAKLRGPVALSRRTRARLLTDLLQRADAGDAHAAGMLIALSIMAQIESEREVSASREAGTISTTLQ</sequence>
<dbReference type="Proteomes" id="UP000689967">
    <property type="component" value="Unassembled WGS sequence"/>
</dbReference>